<dbReference type="PANTHER" id="PTHR43406:SF1">
    <property type="entry name" value="TRYPTOPHAN SYNTHASE ALPHA CHAIN, CHLOROPLASTIC"/>
    <property type="match status" value="1"/>
</dbReference>
<keyword evidence="7 9" id="KW-0456">Lyase</keyword>
<dbReference type="InterPro" id="IPR013785">
    <property type="entry name" value="Aldolase_TIM"/>
</dbReference>
<evidence type="ECO:0000256" key="3">
    <source>
        <dbReference type="ARBA" id="ARBA00011270"/>
    </source>
</evidence>
<dbReference type="AlphaFoldDB" id="A0A9Q8TW19"/>
<proteinExistence type="inferred from homology"/>
<feature type="active site" description="Proton acceptor" evidence="9">
    <location>
        <position position="49"/>
    </location>
</feature>
<gene>
    <name evidence="9 11" type="primary">trpA</name>
    <name evidence="11" type="ORF">M9393_01040</name>
</gene>
<evidence type="ECO:0000256" key="8">
    <source>
        <dbReference type="ARBA" id="ARBA00049047"/>
    </source>
</evidence>
<dbReference type="PROSITE" id="PS00167">
    <property type="entry name" value="TRP_SYNTHASE_ALPHA"/>
    <property type="match status" value="1"/>
</dbReference>
<evidence type="ECO:0000256" key="5">
    <source>
        <dbReference type="ARBA" id="ARBA00022822"/>
    </source>
</evidence>
<keyword evidence="5 9" id="KW-0822">Tryptophan biosynthesis</keyword>
<comment type="similarity">
    <text evidence="9 10">Belongs to the TrpA family.</text>
</comment>
<reference evidence="11" key="1">
    <citation type="submission" date="2022-05" db="EMBL/GenBank/DDBJ databases">
        <title>Impact of host demography and evolutionary history on endosymbiont molecular evolution: a test in carpenter ants (Genus Camponotus) and their Blochmannia endosymbionts.</title>
        <authorList>
            <person name="Manthey J.D."/>
            <person name="Giron J.C."/>
            <person name="Hruska J.P."/>
        </authorList>
    </citation>
    <scope>NUCLEOTIDE SEQUENCE</scope>
    <source>
        <strain evidence="11">C-039</strain>
    </source>
</reference>
<dbReference type="GO" id="GO:0004834">
    <property type="term" value="F:tryptophan synthase activity"/>
    <property type="evidence" value="ECO:0007669"/>
    <property type="project" value="UniProtKB-UniRule"/>
</dbReference>
<dbReference type="Gene3D" id="3.20.20.70">
    <property type="entry name" value="Aldolase class I"/>
    <property type="match status" value="1"/>
</dbReference>
<comment type="subunit">
    <text evidence="3 9">Tetramer of two alpha and two beta chains.</text>
</comment>
<comment type="catalytic activity">
    <reaction evidence="8 9">
        <text>(1S,2R)-1-C-(indol-3-yl)glycerol 3-phosphate + L-serine = D-glyceraldehyde 3-phosphate + L-tryptophan + H2O</text>
        <dbReference type="Rhea" id="RHEA:10532"/>
        <dbReference type="ChEBI" id="CHEBI:15377"/>
        <dbReference type="ChEBI" id="CHEBI:33384"/>
        <dbReference type="ChEBI" id="CHEBI:57912"/>
        <dbReference type="ChEBI" id="CHEBI:58866"/>
        <dbReference type="ChEBI" id="CHEBI:59776"/>
        <dbReference type="EC" id="4.2.1.20"/>
    </reaction>
</comment>
<evidence type="ECO:0000256" key="2">
    <source>
        <dbReference type="ARBA" id="ARBA00004733"/>
    </source>
</evidence>
<evidence type="ECO:0000256" key="10">
    <source>
        <dbReference type="RuleBase" id="RU003662"/>
    </source>
</evidence>
<dbReference type="InterPro" id="IPR002028">
    <property type="entry name" value="Trp_synthase_suA"/>
</dbReference>
<dbReference type="InterPro" id="IPR011060">
    <property type="entry name" value="RibuloseP-bd_barrel"/>
</dbReference>
<evidence type="ECO:0000256" key="7">
    <source>
        <dbReference type="ARBA" id="ARBA00023239"/>
    </source>
</evidence>
<dbReference type="EMBL" id="CP097753">
    <property type="protein sequence ID" value="URJ28334.1"/>
    <property type="molecule type" value="Genomic_DNA"/>
</dbReference>
<evidence type="ECO:0000313" key="11">
    <source>
        <dbReference type="EMBL" id="URJ28334.1"/>
    </source>
</evidence>
<accession>A0A9Q8TW19</accession>
<evidence type="ECO:0000256" key="6">
    <source>
        <dbReference type="ARBA" id="ARBA00023141"/>
    </source>
</evidence>
<evidence type="ECO:0000256" key="9">
    <source>
        <dbReference type="HAMAP-Rule" id="MF_00131"/>
    </source>
</evidence>
<dbReference type="SUPFAM" id="SSF51366">
    <property type="entry name" value="Ribulose-phoshate binding barrel"/>
    <property type="match status" value="1"/>
</dbReference>
<evidence type="ECO:0000256" key="4">
    <source>
        <dbReference type="ARBA" id="ARBA00022605"/>
    </source>
</evidence>
<keyword evidence="4 9" id="KW-0028">Amino-acid biosynthesis</keyword>
<comment type="pathway">
    <text evidence="2 9">Amino-acid biosynthesis; L-tryptophan biosynthesis; L-tryptophan from chorismate: step 5/5.</text>
</comment>
<organism evidence="11 12">
    <name type="scientific">Candidatus Blochmannia vicinus</name>
    <name type="common">nom. nud.</name>
    <dbReference type="NCBI Taxonomy" id="251540"/>
    <lineage>
        <taxon>Bacteria</taxon>
        <taxon>Pseudomonadati</taxon>
        <taxon>Pseudomonadota</taxon>
        <taxon>Gammaproteobacteria</taxon>
        <taxon>Enterobacterales</taxon>
        <taxon>Enterobacteriaceae</taxon>
        <taxon>ant endosymbionts</taxon>
        <taxon>Candidatus Blochmanniella</taxon>
    </lineage>
</organism>
<dbReference type="Pfam" id="PF00290">
    <property type="entry name" value="Trp_syntA"/>
    <property type="match status" value="1"/>
</dbReference>
<dbReference type="PANTHER" id="PTHR43406">
    <property type="entry name" value="TRYPTOPHAN SYNTHASE, ALPHA CHAIN"/>
    <property type="match status" value="1"/>
</dbReference>
<evidence type="ECO:0000313" key="12">
    <source>
        <dbReference type="Proteomes" id="UP001056209"/>
    </source>
</evidence>
<dbReference type="RefSeq" id="WP_250248782.1">
    <property type="nucleotide sequence ID" value="NZ_CP097753.1"/>
</dbReference>
<dbReference type="NCBIfam" id="TIGR00262">
    <property type="entry name" value="trpA"/>
    <property type="match status" value="1"/>
</dbReference>
<dbReference type="FunFam" id="3.20.20.70:FF:000037">
    <property type="entry name" value="Tryptophan synthase alpha chain"/>
    <property type="match status" value="1"/>
</dbReference>
<sequence>MDRYQELFTRLNQNKSGAFVPFITIGDPNTVSFMHIVDTLIASGSDALELGIPFSDPISDGPVIQKSIARAFKSGINFSRCFIILRNIRNKYPNLPIGLLIYANLVFKNGINNFYSRCAELDIDSILIPDLPIEESLPFYKAAIQHQIAHIFICPPNATEELIHKIIKQGSGYIYLLSRPGVTGIEINKKTINTAILHNLIKYIQKQEKKIPILQGFGMHTPLQAQKSLSLGTSGIISGSEIARIIAENISNLELTLKQLKKLVRLMKMSMCSNIN</sequence>
<dbReference type="InterPro" id="IPR018204">
    <property type="entry name" value="Trp_synthase_alpha_AS"/>
</dbReference>
<dbReference type="GO" id="GO:0005829">
    <property type="term" value="C:cytosol"/>
    <property type="evidence" value="ECO:0007669"/>
    <property type="project" value="TreeGrafter"/>
</dbReference>
<feature type="active site" description="Proton acceptor" evidence="9">
    <location>
        <position position="60"/>
    </location>
</feature>
<comment type="function">
    <text evidence="1 9">The alpha subunit is responsible for the aldol cleavage of indoleglycerol phosphate to indole and glyceraldehyde 3-phosphate.</text>
</comment>
<protein>
    <recommendedName>
        <fullName evidence="9">Tryptophan synthase alpha chain</fullName>
        <ecNumber evidence="9">4.2.1.20</ecNumber>
    </recommendedName>
</protein>
<dbReference type="HAMAP" id="MF_00131">
    <property type="entry name" value="Trp_synth_alpha"/>
    <property type="match status" value="1"/>
</dbReference>
<evidence type="ECO:0000256" key="1">
    <source>
        <dbReference type="ARBA" id="ARBA00003365"/>
    </source>
</evidence>
<dbReference type="EC" id="4.2.1.20" evidence="9"/>
<keyword evidence="6 9" id="KW-0057">Aromatic amino acid biosynthesis</keyword>
<name>A0A9Q8TW19_9ENTR</name>
<dbReference type="Proteomes" id="UP001056209">
    <property type="component" value="Chromosome"/>
</dbReference>
<dbReference type="CDD" id="cd04724">
    <property type="entry name" value="Tryptophan_synthase_alpha"/>
    <property type="match status" value="1"/>
</dbReference>